<dbReference type="AlphaFoldDB" id="A0A8X6I161"/>
<evidence type="ECO:0000313" key="2">
    <source>
        <dbReference type="Proteomes" id="UP000887116"/>
    </source>
</evidence>
<name>A0A8X6I161_TRICU</name>
<sequence length="101" mass="11672">MIEEDKEDVPDFYHFEVIDSRMFHLSLMHLFLMKYQTEQMGAASTKSMRSLFGHHGCKPRVSCAAWKTYFQSIDKDAGLGKSYSPNHRKTSARNIILRSLA</sequence>
<proteinExistence type="predicted"/>
<reference evidence="1" key="1">
    <citation type="submission" date="2020-07" db="EMBL/GenBank/DDBJ databases">
        <title>Multicomponent nature underlies the extraordinary mechanical properties of spider dragline silk.</title>
        <authorList>
            <person name="Kono N."/>
            <person name="Nakamura H."/>
            <person name="Mori M."/>
            <person name="Yoshida Y."/>
            <person name="Ohtoshi R."/>
            <person name="Malay A.D."/>
            <person name="Moran D.A.P."/>
            <person name="Tomita M."/>
            <person name="Numata K."/>
            <person name="Arakawa K."/>
        </authorList>
    </citation>
    <scope>NUCLEOTIDE SEQUENCE</scope>
</reference>
<dbReference type="Proteomes" id="UP000887116">
    <property type="component" value="Unassembled WGS sequence"/>
</dbReference>
<dbReference type="EMBL" id="BMAO01029697">
    <property type="protein sequence ID" value="GFR33524.1"/>
    <property type="molecule type" value="Genomic_DNA"/>
</dbReference>
<keyword evidence="2" id="KW-1185">Reference proteome</keyword>
<evidence type="ECO:0000313" key="1">
    <source>
        <dbReference type="EMBL" id="GFR33524.1"/>
    </source>
</evidence>
<protein>
    <submittedName>
        <fullName evidence="1">Uncharacterized protein</fullName>
    </submittedName>
</protein>
<accession>A0A8X6I161</accession>
<gene>
    <name evidence="1" type="ORF">TNCT_711371</name>
</gene>
<comment type="caution">
    <text evidence="1">The sequence shown here is derived from an EMBL/GenBank/DDBJ whole genome shotgun (WGS) entry which is preliminary data.</text>
</comment>
<organism evidence="1 2">
    <name type="scientific">Trichonephila clavata</name>
    <name type="common">Joro spider</name>
    <name type="synonym">Nephila clavata</name>
    <dbReference type="NCBI Taxonomy" id="2740835"/>
    <lineage>
        <taxon>Eukaryota</taxon>
        <taxon>Metazoa</taxon>
        <taxon>Ecdysozoa</taxon>
        <taxon>Arthropoda</taxon>
        <taxon>Chelicerata</taxon>
        <taxon>Arachnida</taxon>
        <taxon>Araneae</taxon>
        <taxon>Araneomorphae</taxon>
        <taxon>Entelegynae</taxon>
        <taxon>Araneoidea</taxon>
        <taxon>Nephilidae</taxon>
        <taxon>Trichonephila</taxon>
    </lineage>
</organism>